<feature type="region of interest" description="Disordered" evidence="3">
    <location>
        <begin position="459"/>
        <end position="483"/>
    </location>
</feature>
<feature type="domain" description="FF" evidence="5">
    <location>
        <begin position="230"/>
        <end position="286"/>
    </location>
</feature>
<dbReference type="SUPFAM" id="SSF81698">
    <property type="entry name" value="FF domain"/>
    <property type="match status" value="4"/>
</dbReference>
<dbReference type="SMART" id="SM00441">
    <property type="entry name" value="FF"/>
    <property type="match status" value="4"/>
</dbReference>
<name>A0A4T0HJ97_WALIC</name>
<feature type="compositionally biased region" description="Low complexity" evidence="3">
    <location>
        <begin position="60"/>
        <end position="69"/>
    </location>
</feature>
<dbReference type="Gene3D" id="1.10.10.440">
    <property type="entry name" value="FF domain"/>
    <property type="match status" value="5"/>
</dbReference>
<dbReference type="PANTHER" id="PTHR15377:SF3">
    <property type="entry name" value="WW DOMAIN-CONTAINING PROTEIN"/>
    <property type="match status" value="1"/>
</dbReference>
<dbReference type="PANTHER" id="PTHR15377">
    <property type="entry name" value="TRANSCRIPTION ELONGATION REGULATOR 1"/>
    <property type="match status" value="1"/>
</dbReference>
<comment type="caution">
    <text evidence="6">The sequence shown here is derived from an EMBL/GenBank/DDBJ whole genome shotgun (WGS) entry which is preliminary data.</text>
</comment>
<dbReference type="PROSITE" id="PS50020">
    <property type="entry name" value="WW_DOMAIN_2"/>
    <property type="match status" value="2"/>
</dbReference>
<dbReference type="SUPFAM" id="SSF51045">
    <property type="entry name" value="WW domain"/>
    <property type="match status" value="2"/>
</dbReference>
<reference evidence="6 7" key="1">
    <citation type="submission" date="2019-03" db="EMBL/GenBank/DDBJ databases">
        <title>Sequencing 23 genomes of Wallemia ichthyophaga.</title>
        <authorList>
            <person name="Gostincar C."/>
        </authorList>
    </citation>
    <scope>NUCLEOTIDE SEQUENCE [LARGE SCALE GENOMIC DNA]</scope>
    <source>
        <strain evidence="6 7">EXF-6200</strain>
    </source>
</reference>
<dbReference type="Gene3D" id="2.20.70.10">
    <property type="match status" value="2"/>
</dbReference>
<sequence>MNGIPPPPLPEGWTEHKAPSGTPYYYNASTKKSTYKRPLPVPPAGMQKQMQMAPPPAPMQAPAAPAAQPSQTKKTKKEKPAKKTWIEGTAWMRITTNLGNTFYLHTERKESVWEVPAEIASQVSQLEEDEQNGNAAAAEKKRKREQKEPGDSGWIDVEPKKAREDGENEDGSGDGGDDADYAAAARAAMDAERNHNKNILDAELAEQREMENERMREYQEKKAAEIEANYNHEEAVALFKSMLEEYDINPLMPWDMALTTFVNDSRYTSLRNTEDRQDAFDEYCRDKAQSAKRSTVSVDPAISYRELLRSEVTSTRARFEEFRKTFKKDRRFFGFGRDDKEREKVFKSWLRELGEAKRQEAQKVEEGFKRLLRDTSDITAQSDYKEVGFKPLLSSHSAYKKLQSGSTKEALFNAYKKELAGEQPEELPKAEENVIPAPIEDEPKKLDKAARAEASLKARQENFNKERESLDKKTQASKTALAGNEAEREYRTLLIDTVRNHKIRWRELEGELTKDSRFNADLSARRKRDLFEEHADGIYNKRVNGVKELFEREFKTLDDAFEDVHDKIKDEVAVKVLDASVAELERIYVEWQAAKFRNAVKEFKELLKESSFVGYWGRVKKGEEDATKDAEKVFKAEEEEDDETDEGVFGGGNKDLKQLAQQVNIDEMEKILSNDSRYRILQGWDKRREVILEYLSGMDKDIKILT</sequence>
<organism evidence="6 7">
    <name type="scientific">Wallemia ichthyophaga</name>
    <dbReference type="NCBI Taxonomy" id="245174"/>
    <lineage>
        <taxon>Eukaryota</taxon>
        <taxon>Fungi</taxon>
        <taxon>Dikarya</taxon>
        <taxon>Basidiomycota</taxon>
        <taxon>Wallemiomycotina</taxon>
        <taxon>Wallemiomycetes</taxon>
        <taxon>Wallemiales</taxon>
        <taxon>Wallemiaceae</taxon>
        <taxon>Wallemia</taxon>
    </lineage>
</organism>
<feature type="domain" description="WW" evidence="4">
    <location>
        <begin position="7"/>
        <end position="40"/>
    </location>
</feature>
<feature type="region of interest" description="Disordered" evidence="3">
    <location>
        <begin position="421"/>
        <end position="443"/>
    </location>
</feature>
<feature type="compositionally biased region" description="Pro residues" evidence="3">
    <location>
        <begin position="1"/>
        <end position="10"/>
    </location>
</feature>
<feature type="compositionally biased region" description="Basic and acidic residues" evidence="3">
    <location>
        <begin position="421"/>
        <end position="432"/>
    </location>
</feature>
<evidence type="ECO:0000259" key="5">
    <source>
        <dbReference type="PROSITE" id="PS51676"/>
    </source>
</evidence>
<dbReference type="SMART" id="SM00456">
    <property type="entry name" value="WW"/>
    <property type="match status" value="2"/>
</dbReference>
<evidence type="ECO:0000313" key="6">
    <source>
        <dbReference type="EMBL" id="TIB42840.1"/>
    </source>
</evidence>
<feature type="compositionally biased region" description="Acidic residues" evidence="3">
    <location>
        <begin position="166"/>
        <end position="179"/>
    </location>
</feature>
<dbReference type="GO" id="GO:0070063">
    <property type="term" value="F:RNA polymerase binding"/>
    <property type="evidence" value="ECO:0007669"/>
    <property type="project" value="InterPro"/>
</dbReference>
<evidence type="ECO:0000259" key="4">
    <source>
        <dbReference type="PROSITE" id="PS50020"/>
    </source>
</evidence>
<dbReference type="Pfam" id="PF01846">
    <property type="entry name" value="FF"/>
    <property type="match status" value="4"/>
</dbReference>
<evidence type="ECO:0000256" key="2">
    <source>
        <dbReference type="SAM" id="Coils"/>
    </source>
</evidence>
<feature type="region of interest" description="Disordered" evidence="3">
    <location>
        <begin position="1"/>
        <end position="87"/>
    </location>
</feature>
<keyword evidence="1" id="KW-0677">Repeat</keyword>
<dbReference type="GO" id="GO:0005634">
    <property type="term" value="C:nucleus"/>
    <property type="evidence" value="ECO:0007669"/>
    <property type="project" value="TreeGrafter"/>
</dbReference>
<dbReference type="PROSITE" id="PS01159">
    <property type="entry name" value="WW_DOMAIN_1"/>
    <property type="match status" value="1"/>
</dbReference>
<dbReference type="AlphaFoldDB" id="A0A4T0HJ97"/>
<protein>
    <recommendedName>
        <fullName evidence="8">Transcription elongation regulator 1</fullName>
    </recommendedName>
</protein>
<dbReference type="Proteomes" id="UP000310689">
    <property type="component" value="Unassembled WGS sequence"/>
</dbReference>
<evidence type="ECO:0000256" key="1">
    <source>
        <dbReference type="ARBA" id="ARBA00022737"/>
    </source>
</evidence>
<feature type="coiled-coil region" evidence="2">
    <location>
        <begin position="201"/>
        <end position="228"/>
    </location>
</feature>
<keyword evidence="2" id="KW-0175">Coiled coil</keyword>
<evidence type="ECO:0000313" key="7">
    <source>
        <dbReference type="Proteomes" id="UP000310689"/>
    </source>
</evidence>
<feature type="domain" description="WW" evidence="4">
    <location>
        <begin position="91"/>
        <end position="118"/>
    </location>
</feature>
<dbReference type="InterPro" id="IPR045148">
    <property type="entry name" value="TCRG1-like"/>
</dbReference>
<gene>
    <name evidence="6" type="ORF">E3P86_00218</name>
</gene>
<accession>A0A4T0HJ97</accession>
<evidence type="ECO:0000256" key="3">
    <source>
        <dbReference type="SAM" id="MobiDB-lite"/>
    </source>
</evidence>
<dbReference type="GO" id="GO:0003712">
    <property type="term" value="F:transcription coregulator activity"/>
    <property type="evidence" value="ECO:0007669"/>
    <property type="project" value="TreeGrafter"/>
</dbReference>
<dbReference type="FunFam" id="1.10.10.440:FF:000044">
    <property type="entry name" value="Transcription elongation regulator 1"/>
    <property type="match status" value="1"/>
</dbReference>
<feature type="region of interest" description="Disordered" evidence="3">
    <location>
        <begin position="123"/>
        <end position="179"/>
    </location>
</feature>
<dbReference type="PROSITE" id="PS51676">
    <property type="entry name" value="FF"/>
    <property type="match status" value="1"/>
</dbReference>
<feature type="compositionally biased region" description="Basic and acidic residues" evidence="3">
    <location>
        <begin position="459"/>
        <end position="474"/>
    </location>
</feature>
<evidence type="ECO:0008006" key="8">
    <source>
        <dbReference type="Google" id="ProtNLM"/>
    </source>
</evidence>
<dbReference type="Pfam" id="PF00397">
    <property type="entry name" value="WW"/>
    <property type="match status" value="1"/>
</dbReference>
<dbReference type="InterPro" id="IPR001202">
    <property type="entry name" value="WW_dom"/>
</dbReference>
<feature type="compositionally biased region" description="Basic residues" evidence="3">
    <location>
        <begin position="73"/>
        <end position="82"/>
    </location>
</feature>
<dbReference type="InterPro" id="IPR036020">
    <property type="entry name" value="WW_dom_sf"/>
</dbReference>
<dbReference type="InterPro" id="IPR036517">
    <property type="entry name" value="FF_domain_sf"/>
</dbReference>
<proteinExistence type="predicted"/>
<dbReference type="InterPro" id="IPR002713">
    <property type="entry name" value="FF_domain"/>
</dbReference>
<dbReference type="EMBL" id="SPOI01000004">
    <property type="protein sequence ID" value="TIB42840.1"/>
    <property type="molecule type" value="Genomic_DNA"/>
</dbReference>
<dbReference type="CDD" id="cd00201">
    <property type="entry name" value="WW"/>
    <property type="match status" value="1"/>
</dbReference>